<feature type="transmembrane region" description="Helical" evidence="8">
    <location>
        <begin position="227"/>
        <end position="244"/>
    </location>
</feature>
<dbReference type="PROSITE" id="PS50283">
    <property type="entry name" value="NA_SOLUT_SYMP_3"/>
    <property type="match status" value="1"/>
</dbReference>
<feature type="transmembrane region" description="Helical" evidence="8">
    <location>
        <begin position="121"/>
        <end position="144"/>
    </location>
</feature>
<sequence>MAPVVFSLLIAFATTLAIAAGRGRRNQSPLDFFVASRQLTTIAVFCLAAAESYGIGTLIGFSAGVYSNGAAYGVWYIGYLLLAYPIGYFLLPHLWRMGKQYEAITLPDLIKGYFQSRTFELVVAIGSIAFLVPWGQLQLIGLIIAVRALGLNLPPIVVIAFATALAFLFVIIAGMRSSSRIAMLKDLLLLIVIVATGISAVTAAGGVGPLFDAGGIRIRATLTDEEINFAISTIVFQALGLYLIPLAPQAIFSAKDPVALRRAHIFMPLYMLLFPFLIAAAYYAASRPALAVTPSDTFLVTALQTLPAWALGLVAAATALTSMFVLAGTCLAIAPIVVRNVVPSLPVARQTRMARLTITLFLVVVVALLPIATPVMIRLVNITYVGATQFVPTVAVALLGIRVLPTALISGVVCSLAFAVTGVALNWTFAGVNIGAISLGLNVAVVCALHAFTRRRGRAALVQRRTF</sequence>
<reference evidence="9 10" key="1">
    <citation type="submission" date="2019-08" db="EMBL/GenBank/DDBJ databases">
        <authorList>
            <person name="Peeters C."/>
        </authorList>
    </citation>
    <scope>NUCLEOTIDE SEQUENCE [LARGE SCALE GENOMIC DNA]</scope>
    <source>
        <strain evidence="9 10">LMG 31117</strain>
    </source>
</reference>
<evidence type="ECO:0000313" key="9">
    <source>
        <dbReference type="EMBL" id="VVE74989.1"/>
    </source>
</evidence>
<dbReference type="Proteomes" id="UP000383122">
    <property type="component" value="Unassembled WGS sequence"/>
</dbReference>
<keyword evidence="10" id="KW-1185">Reference proteome</keyword>
<evidence type="ECO:0000256" key="6">
    <source>
        <dbReference type="ARBA" id="ARBA00023136"/>
    </source>
</evidence>
<dbReference type="Pfam" id="PF00474">
    <property type="entry name" value="SSF"/>
    <property type="match status" value="1"/>
</dbReference>
<name>A0A5E5AMR6_9BURK</name>
<feature type="transmembrane region" description="Helical" evidence="8">
    <location>
        <begin position="187"/>
        <end position="207"/>
    </location>
</feature>
<evidence type="ECO:0000313" key="10">
    <source>
        <dbReference type="Proteomes" id="UP000383122"/>
    </source>
</evidence>
<evidence type="ECO:0000256" key="1">
    <source>
        <dbReference type="ARBA" id="ARBA00004141"/>
    </source>
</evidence>
<dbReference type="InterPro" id="IPR038377">
    <property type="entry name" value="Na/Glc_symporter_sf"/>
</dbReference>
<dbReference type="InterPro" id="IPR001734">
    <property type="entry name" value="Na/solute_symporter"/>
</dbReference>
<dbReference type="InterPro" id="IPR050277">
    <property type="entry name" value="Sodium:Solute_Symporter"/>
</dbReference>
<dbReference type="Gene3D" id="1.20.1730.10">
    <property type="entry name" value="Sodium/glucose cotransporter"/>
    <property type="match status" value="1"/>
</dbReference>
<feature type="transmembrane region" description="Helical" evidence="8">
    <location>
        <begin position="305"/>
        <end position="338"/>
    </location>
</feature>
<evidence type="ECO:0000256" key="2">
    <source>
        <dbReference type="ARBA" id="ARBA00006434"/>
    </source>
</evidence>
<accession>A0A5E5AMR6</accession>
<evidence type="ECO:0000256" key="3">
    <source>
        <dbReference type="ARBA" id="ARBA00022448"/>
    </source>
</evidence>
<dbReference type="OrthoDB" id="8951256at2"/>
<dbReference type="GO" id="GO:0005886">
    <property type="term" value="C:plasma membrane"/>
    <property type="evidence" value="ECO:0007669"/>
    <property type="project" value="TreeGrafter"/>
</dbReference>
<feature type="transmembrane region" description="Helical" evidence="8">
    <location>
        <begin position="434"/>
        <end position="452"/>
    </location>
</feature>
<dbReference type="PANTHER" id="PTHR48086">
    <property type="entry name" value="SODIUM/PROLINE SYMPORTER-RELATED"/>
    <property type="match status" value="1"/>
</dbReference>
<dbReference type="GO" id="GO:0022857">
    <property type="term" value="F:transmembrane transporter activity"/>
    <property type="evidence" value="ECO:0007669"/>
    <property type="project" value="InterPro"/>
</dbReference>
<feature type="transmembrane region" description="Helical" evidence="8">
    <location>
        <begin position="358"/>
        <end position="377"/>
    </location>
</feature>
<feature type="transmembrane region" description="Helical" evidence="8">
    <location>
        <begin position="408"/>
        <end position="428"/>
    </location>
</feature>
<dbReference type="RefSeq" id="WP_150740580.1">
    <property type="nucleotide sequence ID" value="NZ_CABPSP010000020.1"/>
</dbReference>
<organism evidence="9 10">
    <name type="scientific">Pandoraea anapnoica</name>
    <dbReference type="NCBI Taxonomy" id="2508301"/>
    <lineage>
        <taxon>Bacteria</taxon>
        <taxon>Pseudomonadati</taxon>
        <taxon>Pseudomonadota</taxon>
        <taxon>Betaproteobacteria</taxon>
        <taxon>Burkholderiales</taxon>
        <taxon>Burkholderiaceae</taxon>
        <taxon>Pandoraea</taxon>
    </lineage>
</organism>
<comment type="similarity">
    <text evidence="2 7">Belongs to the sodium:solute symporter (SSF) (TC 2.A.21) family.</text>
</comment>
<evidence type="ECO:0000256" key="8">
    <source>
        <dbReference type="SAM" id="Phobius"/>
    </source>
</evidence>
<evidence type="ECO:0000256" key="7">
    <source>
        <dbReference type="RuleBase" id="RU362091"/>
    </source>
</evidence>
<proteinExistence type="inferred from homology"/>
<dbReference type="PANTHER" id="PTHR48086:SF8">
    <property type="entry name" value="MONOCARBOXYLIC ACID PERMEASE"/>
    <property type="match status" value="1"/>
</dbReference>
<comment type="subcellular location">
    <subcellularLocation>
        <location evidence="1">Membrane</location>
        <topology evidence="1">Multi-pass membrane protein</topology>
    </subcellularLocation>
</comment>
<feature type="transmembrane region" description="Helical" evidence="8">
    <location>
        <begin position="265"/>
        <end position="285"/>
    </location>
</feature>
<gene>
    <name evidence="9" type="ORF">PAN31117_05053</name>
</gene>
<evidence type="ECO:0000256" key="4">
    <source>
        <dbReference type="ARBA" id="ARBA00022692"/>
    </source>
</evidence>
<keyword evidence="4 8" id="KW-0812">Transmembrane</keyword>
<keyword evidence="6 8" id="KW-0472">Membrane</keyword>
<feature type="transmembrane region" description="Helical" evidence="8">
    <location>
        <begin position="156"/>
        <end position="175"/>
    </location>
</feature>
<dbReference type="EMBL" id="CABPSP010000020">
    <property type="protein sequence ID" value="VVE74989.1"/>
    <property type="molecule type" value="Genomic_DNA"/>
</dbReference>
<keyword evidence="3" id="KW-0813">Transport</keyword>
<dbReference type="AlphaFoldDB" id="A0A5E5AMR6"/>
<protein>
    <submittedName>
        <fullName evidence="9">Sodium:solute symporter</fullName>
    </submittedName>
</protein>
<evidence type="ECO:0000256" key="5">
    <source>
        <dbReference type="ARBA" id="ARBA00022989"/>
    </source>
</evidence>
<feature type="transmembrane region" description="Helical" evidence="8">
    <location>
        <begin position="383"/>
        <end position="401"/>
    </location>
</feature>
<keyword evidence="5 8" id="KW-1133">Transmembrane helix</keyword>
<feature type="transmembrane region" description="Helical" evidence="8">
    <location>
        <begin position="70"/>
        <end position="91"/>
    </location>
</feature>